<reference evidence="1" key="1">
    <citation type="submission" date="2018-06" db="EMBL/GenBank/DDBJ databases">
        <authorList>
            <person name="Zhirakovskaya E."/>
        </authorList>
    </citation>
    <scope>NUCLEOTIDE SEQUENCE</scope>
</reference>
<dbReference type="AlphaFoldDB" id="A0A3B0XYP9"/>
<sequence>MINIDINRISISLHGISSEVVEAAVNGLESELVRRLSSLTFNHLSNYDAGDLSIGPIYKTSRLDAISLRNLIVENVIDRISHSSTSGVSI</sequence>
<organism evidence="1">
    <name type="scientific">hydrothermal vent metagenome</name>
    <dbReference type="NCBI Taxonomy" id="652676"/>
    <lineage>
        <taxon>unclassified sequences</taxon>
        <taxon>metagenomes</taxon>
        <taxon>ecological metagenomes</taxon>
    </lineage>
</organism>
<evidence type="ECO:0000313" key="1">
    <source>
        <dbReference type="EMBL" id="VAW69253.1"/>
    </source>
</evidence>
<accession>A0A3B0XYP9</accession>
<name>A0A3B0XYP9_9ZZZZ</name>
<proteinExistence type="predicted"/>
<gene>
    <name evidence="1" type="ORF">MNBD_GAMMA10-3355</name>
</gene>
<dbReference type="EMBL" id="UOFJ01000407">
    <property type="protein sequence ID" value="VAW69253.1"/>
    <property type="molecule type" value="Genomic_DNA"/>
</dbReference>
<protein>
    <submittedName>
        <fullName evidence="1">Uncharacterized protein</fullName>
    </submittedName>
</protein>